<keyword evidence="2" id="KW-0812">Transmembrane</keyword>
<name>B9HDI1_POPTR</name>
<evidence type="ECO:0000313" key="4">
    <source>
        <dbReference type="Proteomes" id="UP000006729"/>
    </source>
</evidence>
<keyword evidence="2" id="KW-1133">Transmembrane helix</keyword>
<gene>
    <name evidence="3" type="ORF">POPTR_006G107800</name>
</gene>
<dbReference type="InParanoid" id="B9HDI1"/>
<feature type="transmembrane region" description="Helical" evidence="2">
    <location>
        <begin position="43"/>
        <end position="61"/>
    </location>
</feature>
<evidence type="ECO:0000313" key="3">
    <source>
        <dbReference type="EMBL" id="PNT30920.1"/>
    </source>
</evidence>
<evidence type="ECO:0000256" key="1">
    <source>
        <dbReference type="SAM" id="MobiDB-lite"/>
    </source>
</evidence>
<keyword evidence="4" id="KW-1185">Reference proteome</keyword>
<dbReference type="HOGENOM" id="CLU_2324666_0_0_1"/>
<evidence type="ECO:0000256" key="2">
    <source>
        <dbReference type="SAM" id="Phobius"/>
    </source>
</evidence>
<proteinExistence type="predicted"/>
<reference evidence="3 4" key="1">
    <citation type="journal article" date="2006" name="Science">
        <title>The genome of black cottonwood, Populus trichocarpa (Torr. &amp; Gray).</title>
        <authorList>
            <person name="Tuskan G.A."/>
            <person name="Difazio S."/>
            <person name="Jansson S."/>
            <person name="Bohlmann J."/>
            <person name="Grigoriev I."/>
            <person name="Hellsten U."/>
            <person name="Putnam N."/>
            <person name="Ralph S."/>
            <person name="Rombauts S."/>
            <person name="Salamov A."/>
            <person name="Schein J."/>
            <person name="Sterck L."/>
            <person name="Aerts A."/>
            <person name="Bhalerao R.R."/>
            <person name="Bhalerao R.P."/>
            <person name="Blaudez D."/>
            <person name="Boerjan W."/>
            <person name="Brun A."/>
            <person name="Brunner A."/>
            <person name="Busov V."/>
            <person name="Campbell M."/>
            <person name="Carlson J."/>
            <person name="Chalot M."/>
            <person name="Chapman J."/>
            <person name="Chen G.L."/>
            <person name="Cooper D."/>
            <person name="Coutinho P.M."/>
            <person name="Couturier J."/>
            <person name="Covert S."/>
            <person name="Cronk Q."/>
            <person name="Cunningham R."/>
            <person name="Davis J."/>
            <person name="Degroeve S."/>
            <person name="Dejardin A."/>
            <person name="Depamphilis C."/>
            <person name="Detter J."/>
            <person name="Dirks B."/>
            <person name="Dubchak I."/>
            <person name="Duplessis S."/>
            <person name="Ehlting J."/>
            <person name="Ellis B."/>
            <person name="Gendler K."/>
            <person name="Goodstein D."/>
            <person name="Gribskov M."/>
            <person name="Grimwood J."/>
            <person name="Groover A."/>
            <person name="Gunter L."/>
            <person name="Hamberger B."/>
            <person name="Heinze B."/>
            <person name="Helariutta Y."/>
            <person name="Henrissat B."/>
            <person name="Holligan D."/>
            <person name="Holt R."/>
            <person name="Huang W."/>
            <person name="Islam-Faridi N."/>
            <person name="Jones S."/>
            <person name="Jones-Rhoades M."/>
            <person name="Jorgensen R."/>
            <person name="Joshi C."/>
            <person name="Kangasjarvi J."/>
            <person name="Karlsson J."/>
            <person name="Kelleher C."/>
            <person name="Kirkpatrick R."/>
            <person name="Kirst M."/>
            <person name="Kohler A."/>
            <person name="Kalluri U."/>
            <person name="Larimer F."/>
            <person name="Leebens-Mack J."/>
            <person name="Leple J.C."/>
            <person name="Locascio P."/>
            <person name="Lou Y."/>
            <person name="Lucas S."/>
            <person name="Martin F."/>
            <person name="Montanini B."/>
            <person name="Napoli C."/>
            <person name="Nelson D.R."/>
            <person name="Nelson C."/>
            <person name="Nieminen K."/>
            <person name="Nilsson O."/>
            <person name="Pereda V."/>
            <person name="Peter G."/>
            <person name="Philippe R."/>
            <person name="Pilate G."/>
            <person name="Poliakov A."/>
            <person name="Razumovskaya J."/>
            <person name="Richardson P."/>
            <person name="Rinaldi C."/>
            <person name="Ritland K."/>
            <person name="Rouze P."/>
            <person name="Ryaboy D."/>
            <person name="Schmutz J."/>
            <person name="Schrader J."/>
            <person name="Segerman B."/>
            <person name="Shin H."/>
            <person name="Siddiqui A."/>
            <person name="Sterky F."/>
            <person name="Terry A."/>
            <person name="Tsai C.J."/>
            <person name="Uberbacher E."/>
            <person name="Unneberg P."/>
            <person name="Vahala J."/>
            <person name="Wall K."/>
            <person name="Wessler S."/>
            <person name="Yang G."/>
            <person name="Yin T."/>
            <person name="Douglas C."/>
            <person name="Marra M."/>
            <person name="Sandberg G."/>
            <person name="Van de Peer Y."/>
            <person name="Rokhsar D."/>
        </authorList>
    </citation>
    <scope>NUCLEOTIDE SEQUENCE [LARGE SCALE GENOMIC DNA]</scope>
    <source>
        <strain evidence="4">cv. Nisqually</strain>
    </source>
</reference>
<dbReference type="Proteomes" id="UP000006729">
    <property type="component" value="Chromosome 6"/>
</dbReference>
<dbReference type="eggNOG" id="KOG1347">
    <property type="taxonomic scope" value="Eukaryota"/>
</dbReference>
<dbReference type="STRING" id="3694.B9HDI1"/>
<feature type="region of interest" description="Disordered" evidence="1">
    <location>
        <begin position="80"/>
        <end position="99"/>
    </location>
</feature>
<dbReference type="EMBL" id="CM009295">
    <property type="protein sequence ID" value="PNT30920.1"/>
    <property type="molecule type" value="Genomic_DNA"/>
</dbReference>
<feature type="transmembrane region" description="Helical" evidence="2">
    <location>
        <begin position="21"/>
        <end position="37"/>
    </location>
</feature>
<organism evidence="3 4">
    <name type="scientific">Populus trichocarpa</name>
    <name type="common">Western balsam poplar</name>
    <name type="synonym">Populus balsamifera subsp. trichocarpa</name>
    <dbReference type="NCBI Taxonomy" id="3694"/>
    <lineage>
        <taxon>Eukaryota</taxon>
        <taxon>Viridiplantae</taxon>
        <taxon>Streptophyta</taxon>
        <taxon>Embryophyta</taxon>
        <taxon>Tracheophyta</taxon>
        <taxon>Spermatophyta</taxon>
        <taxon>Magnoliopsida</taxon>
        <taxon>eudicotyledons</taxon>
        <taxon>Gunneridae</taxon>
        <taxon>Pentapetalae</taxon>
        <taxon>rosids</taxon>
        <taxon>fabids</taxon>
        <taxon>Malpighiales</taxon>
        <taxon>Salicaceae</taxon>
        <taxon>Saliceae</taxon>
        <taxon>Populus</taxon>
    </lineage>
</organism>
<keyword evidence="2" id="KW-0472">Membrane</keyword>
<protein>
    <submittedName>
        <fullName evidence="3">Uncharacterized protein</fullName>
    </submittedName>
</protein>
<accession>B9HDI1</accession>
<dbReference type="AlphaFoldDB" id="B9HDI1"/>
<sequence length="99" mass="10896">MWVNRDYSRTARPKDGARINLCSFCFVGLPVAILLTLKCKIGFPGLLAAQISCLCMMLCTVTRTDWRHQAKTAEELTAAVGDNDDHGDDLETGLFSSDN</sequence>